<comment type="caution">
    <text evidence="2">The sequence shown here is derived from an EMBL/GenBank/DDBJ whole genome shotgun (WGS) entry which is preliminary data.</text>
</comment>
<keyword evidence="3" id="KW-1185">Reference proteome</keyword>
<gene>
    <name evidence="2" type="ORF">GCM10009613_27150</name>
</gene>
<proteinExistence type="predicted"/>
<dbReference type="EMBL" id="BAAAJK010000009">
    <property type="protein sequence ID" value="GAA1388976.1"/>
    <property type="molecule type" value="Genomic_DNA"/>
</dbReference>
<name>A0ABN1XSQ7_9PSEU</name>
<evidence type="ECO:0000313" key="2">
    <source>
        <dbReference type="EMBL" id="GAA1388976.1"/>
    </source>
</evidence>
<protein>
    <submittedName>
        <fullName evidence="2">Uncharacterized protein</fullName>
    </submittedName>
</protein>
<reference evidence="2 3" key="1">
    <citation type="journal article" date="2019" name="Int. J. Syst. Evol. Microbiol.">
        <title>The Global Catalogue of Microorganisms (GCM) 10K type strain sequencing project: providing services to taxonomists for standard genome sequencing and annotation.</title>
        <authorList>
            <consortium name="The Broad Institute Genomics Platform"/>
            <consortium name="The Broad Institute Genome Sequencing Center for Infectious Disease"/>
            <person name="Wu L."/>
            <person name="Ma J."/>
        </authorList>
    </citation>
    <scope>NUCLEOTIDE SEQUENCE [LARGE SCALE GENOMIC DNA]</scope>
    <source>
        <strain evidence="2 3">JCM 11896</strain>
    </source>
</reference>
<sequence>MPDRRYGYAAVVTSQEDQHDAGQPPVDPARALDELEERVLGRTTDPDPADRDEERADGADTETDADADAGAGAGADTETDPVEGDSGTGIDQEPTG</sequence>
<dbReference type="Proteomes" id="UP001501414">
    <property type="component" value="Unassembled WGS sequence"/>
</dbReference>
<feature type="compositionally biased region" description="Basic and acidic residues" evidence="1">
    <location>
        <begin position="30"/>
        <end position="58"/>
    </location>
</feature>
<feature type="region of interest" description="Disordered" evidence="1">
    <location>
        <begin position="1"/>
        <end position="96"/>
    </location>
</feature>
<evidence type="ECO:0000313" key="3">
    <source>
        <dbReference type="Proteomes" id="UP001501414"/>
    </source>
</evidence>
<evidence type="ECO:0000256" key="1">
    <source>
        <dbReference type="SAM" id="MobiDB-lite"/>
    </source>
</evidence>
<organism evidence="2 3">
    <name type="scientific">Pseudonocardia kongjuensis</name>
    <dbReference type="NCBI Taxonomy" id="102227"/>
    <lineage>
        <taxon>Bacteria</taxon>
        <taxon>Bacillati</taxon>
        <taxon>Actinomycetota</taxon>
        <taxon>Actinomycetes</taxon>
        <taxon>Pseudonocardiales</taxon>
        <taxon>Pseudonocardiaceae</taxon>
        <taxon>Pseudonocardia</taxon>
    </lineage>
</organism>
<accession>A0ABN1XSQ7</accession>